<organism evidence="7 8">
    <name type="scientific">Ilyobacter polytropus (strain ATCC 51220 / DSM 2926 / LMG 16218 / CuHBu1)</name>
    <dbReference type="NCBI Taxonomy" id="572544"/>
    <lineage>
        <taxon>Bacteria</taxon>
        <taxon>Fusobacteriati</taxon>
        <taxon>Fusobacteriota</taxon>
        <taxon>Fusobacteriia</taxon>
        <taxon>Fusobacteriales</taxon>
        <taxon>Fusobacteriaceae</taxon>
        <taxon>Ilyobacter</taxon>
    </lineage>
</organism>
<dbReference type="NCBIfam" id="NF038017">
    <property type="entry name" value="ABC_perm1"/>
    <property type="match status" value="1"/>
</dbReference>
<dbReference type="eggNOG" id="COG4662">
    <property type="taxonomic scope" value="Bacteria"/>
</dbReference>
<evidence type="ECO:0000313" key="8">
    <source>
        <dbReference type="Proteomes" id="UP000006875"/>
    </source>
</evidence>
<feature type="transmembrane region" description="Helical" evidence="5">
    <location>
        <begin position="156"/>
        <end position="181"/>
    </location>
</feature>
<dbReference type="PROSITE" id="PS50928">
    <property type="entry name" value="ABC_TM1"/>
    <property type="match status" value="1"/>
</dbReference>
<evidence type="ECO:0000256" key="1">
    <source>
        <dbReference type="ARBA" id="ARBA00004141"/>
    </source>
</evidence>
<evidence type="ECO:0000256" key="3">
    <source>
        <dbReference type="ARBA" id="ARBA00022989"/>
    </source>
</evidence>
<dbReference type="EMBL" id="CP002281">
    <property type="protein sequence ID" value="ADO83086.1"/>
    <property type="molecule type" value="Genomic_DNA"/>
</dbReference>
<reference evidence="7 8" key="1">
    <citation type="journal article" date="2010" name="Stand. Genomic Sci.">
        <title>Complete genome sequence of Ilyobacter polytropus type strain (CuHbu1).</title>
        <authorList>
            <person name="Sikorski J."/>
            <person name="Chertkov O."/>
            <person name="Lapidus A."/>
            <person name="Nolan M."/>
            <person name="Lucas S."/>
            <person name="Del Rio T.G."/>
            <person name="Tice H."/>
            <person name="Cheng J.F."/>
            <person name="Tapia R."/>
            <person name="Han C."/>
            <person name="Goodwin L."/>
            <person name="Pitluck S."/>
            <person name="Liolios K."/>
            <person name="Ivanova N."/>
            <person name="Mavromatis K."/>
            <person name="Mikhailova N."/>
            <person name="Pati A."/>
            <person name="Chen A."/>
            <person name="Palaniappan K."/>
            <person name="Land M."/>
            <person name="Hauser L."/>
            <person name="Chang Y.J."/>
            <person name="Jeffries C.D."/>
            <person name="Brambilla E."/>
            <person name="Yasawong M."/>
            <person name="Rohde M."/>
            <person name="Pukall R."/>
            <person name="Spring S."/>
            <person name="Goker M."/>
            <person name="Woyke T."/>
            <person name="Bristow J."/>
            <person name="Eisen J.A."/>
            <person name="Markowitz V."/>
            <person name="Hugenholtz P."/>
            <person name="Kyrpides N.C."/>
            <person name="Klenk H.P."/>
        </authorList>
    </citation>
    <scope>NUCLEOTIDE SEQUENCE [LARGE SCALE GENOMIC DNA]</scope>
    <source>
        <strain evidence="8">ATCC 51220 / DSM 2926 / LMG 16218 / CuHBu1</strain>
    </source>
</reference>
<evidence type="ECO:0000256" key="2">
    <source>
        <dbReference type="ARBA" id="ARBA00022692"/>
    </source>
</evidence>
<dbReference type="InterPro" id="IPR035906">
    <property type="entry name" value="MetI-like_sf"/>
</dbReference>
<dbReference type="Proteomes" id="UP000006875">
    <property type="component" value="Chromosome"/>
</dbReference>
<dbReference type="STRING" id="572544.Ilyop_1305"/>
<dbReference type="Gene3D" id="1.10.3720.10">
    <property type="entry name" value="MetI-like"/>
    <property type="match status" value="1"/>
</dbReference>
<dbReference type="CDD" id="cd06261">
    <property type="entry name" value="TM_PBP2"/>
    <property type="match status" value="1"/>
</dbReference>
<comment type="subcellular location">
    <subcellularLocation>
        <location evidence="5">Cell membrane</location>
        <topology evidence="5">Multi-pass membrane protein</topology>
    </subcellularLocation>
    <subcellularLocation>
        <location evidence="1">Membrane</location>
        <topology evidence="1">Multi-pass membrane protein</topology>
    </subcellularLocation>
</comment>
<feature type="transmembrane region" description="Helical" evidence="5">
    <location>
        <begin position="97"/>
        <end position="120"/>
    </location>
</feature>
<dbReference type="InterPro" id="IPR049783">
    <property type="entry name" value="ABC_perm_TupB-like"/>
</dbReference>
<dbReference type="AlphaFoldDB" id="E3H9H7"/>
<dbReference type="PANTHER" id="PTHR43632:SF1">
    <property type="entry name" value="PERMEASE COMPONENT OF TUNGSTATE ABC TRANSPORTER"/>
    <property type="match status" value="1"/>
</dbReference>
<dbReference type="GO" id="GO:0005886">
    <property type="term" value="C:plasma membrane"/>
    <property type="evidence" value="ECO:0007669"/>
    <property type="project" value="UniProtKB-SubCell"/>
</dbReference>
<evidence type="ECO:0000259" key="6">
    <source>
        <dbReference type="PROSITE" id="PS50928"/>
    </source>
</evidence>
<gene>
    <name evidence="7" type="ordered locus">Ilyop_1305</name>
</gene>
<dbReference type="RefSeq" id="WP_013387753.1">
    <property type="nucleotide sequence ID" value="NC_014632.1"/>
</dbReference>
<keyword evidence="8" id="KW-1185">Reference proteome</keyword>
<dbReference type="PANTHER" id="PTHR43632">
    <property type="entry name" value="PERMEASE COMPONENT OF TUNGSTATE ABC TRANSPORTER"/>
    <property type="match status" value="1"/>
</dbReference>
<protein>
    <submittedName>
        <fullName evidence="7">Binding-protein-dependent transport systems inner membrane component</fullName>
    </submittedName>
</protein>
<feature type="transmembrane region" description="Helical" evidence="5">
    <location>
        <begin position="22"/>
        <end position="53"/>
    </location>
</feature>
<evidence type="ECO:0000256" key="4">
    <source>
        <dbReference type="ARBA" id="ARBA00023136"/>
    </source>
</evidence>
<dbReference type="OrthoDB" id="9781724at2"/>
<keyword evidence="4 5" id="KW-0472">Membrane</keyword>
<sequence>MDYIIQGVYQALTLLVKLDRELYSIILLSILVSLSATLIATALFVPIGVSVGLRKFKRERLFEKILFSMMGVPSVVIGLVVALLMSRRSIFGFLGLLYTPGAMIIAQVLLVFPLGMGLSYKLSKFQGRKIKNEGKLLGAKKKDLLILVLKELREELLVIFLTCFSRAITEVGAVMIVGGNIKGRTRVMTTTISMLNSMGEYPMGIALGIILMLLTFGVNSVVYTLHKGE</sequence>
<dbReference type="KEGG" id="ipo:Ilyop_1305"/>
<keyword evidence="3 5" id="KW-1133">Transmembrane helix</keyword>
<accession>E3H9H7</accession>
<feature type="domain" description="ABC transmembrane type-1" evidence="6">
    <location>
        <begin position="26"/>
        <end position="222"/>
    </location>
</feature>
<dbReference type="InterPro" id="IPR000515">
    <property type="entry name" value="MetI-like"/>
</dbReference>
<feature type="transmembrane region" description="Helical" evidence="5">
    <location>
        <begin position="65"/>
        <end position="85"/>
    </location>
</feature>
<name>E3H9H7_ILYPC</name>
<evidence type="ECO:0000313" key="7">
    <source>
        <dbReference type="EMBL" id="ADO83086.1"/>
    </source>
</evidence>
<dbReference type="HOGENOM" id="CLU_016047_14_2_0"/>
<keyword evidence="5" id="KW-0813">Transport</keyword>
<keyword evidence="2 5" id="KW-0812">Transmembrane</keyword>
<feature type="transmembrane region" description="Helical" evidence="5">
    <location>
        <begin position="201"/>
        <end position="225"/>
    </location>
</feature>
<dbReference type="SUPFAM" id="SSF161098">
    <property type="entry name" value="MetI-like"/>
    <property type="match status" value="1"/>
</dbReference>
<proteinExistence type="inferred from homology"/>
<dbReference type="GO" id="GO:0055085">
    <property type="term" value="P:transmembrane transport"/>
    <property type="evidence" value="ECO:0007669"/>
    <property type="project" value="InterPro"/>
</dbReference>
<dbReference type="Pfam" id="PF00528">
    <property type="entry name" value="BPD_transp_1"/>
    <property type="match status" value="1"/>
</dbReference>
<evidence type="ECO:0000256" key="5">
    <source>
        <dbReference type="RuleBase" id="RU363032"/>
    </source>
</evidence>
<comment type="similarity">
    <text evidence="5">Belongs to the binding-protein-dependent transport system permease family.</text>
</comment>